<dbReference type="SUPFAM" id="SSF47413">
    <property type="entry name" value="lambda repressor-like DNA-binding domains"/>
    <property type="match status" value="1"/>
</dbReference>
<name>A0ABW2KNC0_9ACTN</name>
<dbReference type="Gene3D" id="1.10.260.40">
    <property type="entry name" value="lambda repressor-like DNA-binding domains"/>
    <property type="match status" value="1"/>
</dbReference>
<proteinExistence type="predicted"/>
<dbReference type="InterPro" id="IPR043917">
    <property type="entry name" value="DUF5753"/>
</dbReference>
<dbReference type="SMART" id="SM00530">
    <property type="entry name" value="HTH_XRE"/>
    <property type="match status" value="1"/>
</dbReference>
<dbReference type="Pfam" id="PF13560">
    <property type="entry name" value="HTH_31"/>
    <property type="match status" value="1"/>
</dbReference>
<feature type="domain" description="HTH cro/C1-type" evidence="1">
    <location>
        <begin position="16"/>
        <end position="69"/>
    </location>
</feature>
<gene>
    <name evidence="2" type="ORF">ACFQRF_27290</name>
</gene>
<sequence>MSDMVRPQWARLGREIRRLRKQAGLSQGQLGKSILVSHGMISAIERGVRGVRPEHVERIDQVLSTGGALTLMWDAISRSHDVPDWFRDVASLEKTATEIREYHPVLVPGLLQTEDYARAVVRSGRPADTDVEIDGIVEARMDRKSIFRKDRPPYHLVVLDEMVIRRPVGGHQTMRDQLGRLLEVSADSRVVIQIIPFATTHHPGLSGPFRLLQDTNGNDVLYVEHAVSGMYVENRELLQECVRVYGELRAVALRPGESRALIEKAMDEFQ</sequence>
<dbReference type="RefSeq" id="WP_379874304.1">
    <property type="nucleotide sequence ID" value="NZ_JBHTBH010000022.1"/>
</dbReference>
<comment type="caution">
    <text evidence="2">The sequence shown here is derived from an EMBL/GenBank/DDBJ whole genome shotgun (WGS) entry which is preliminary data.</text>
</comment>
<reference evidence="3" key="1">
    <citation type="journal article" date="2019" name="Int. J. Syst. Evol. Microbiol.">
        <title>The Global Catalogue of Microorganisms (GCM) 10K type strain sequencing project: providing services to taxonomists for standard genome sequencing and annotation.</title>
        <authorList>
            <consortium name="The Broad Institute Genomics Platform"/>
            <consortium name="The Broad Institute Genome Sequencing Center for Infectious Disease"/>
            <person name="Wu L."/>
            <person name="Ma J."/>
        </authorList>
    </citation>
    <scope>NUCLEOTIDE SEQUENCE [LARGE SCALE GENOMIC DNA]</scope>
    <source>
        <strain evidence="3">CGMCC 4.7382</strain>
    </source>
</reference>
<dbReference type="CDD" id="cd00093">
    <property type="entry name" value="HTH_XRE"/>
    <property type="match status" value="1"/>
</dbReference>
<dbReference type="Pfam" id="PF19054">
    <property type="entry name" value="DUF5753"/>
    <property type="match status" value="1"/>
</dbReference>
<dbReference type="EMBL" id="JBHTBH010000022">
    <property type="protein sequence ID" value="MFC7331454.1"/>
    <property type="molecule type" value="Genomic_DNA"/>
</dbReference>
<evidence type="ECO:0000259" key="1">
    <source>
        <dbReference type="PROSITE" id="PS50943"/>
    </source>
</evidence>
<protein>
    <submittedName>
        <fullName evidence="2">Helix-turn-helix domain-containing protein</fullName>
    </submittedName>
</protein>
<dbReference type="Proteomes" id="UP001596540">
    <property type="component" value="Unassembled WGS sequence"/>
</dbReference>
<accession>A0ABW2KNC0</accession>
<evidence type="ECO:0000313" key="3">
    <source>
        <dbReference type="Proteomes" id="UP001596540"/>
    </source>
</evidence>
<dbReference type="InterPro" id="IPR010982">
    <property type="entry name" value="Lambda_DNA-bd_dom_sf"/>
</dbReference>
<dbReference type="InterPro" id="IPR001387">
    <property type="entry name" value="Cro/C1-type_HTH"/>
</dbReference>
<organism evidence="2 3">
    <name type="scientific">Marinactinospora rubrisoli</name>
    <dbReference type="NCBI Taxonomy" id="2715399"/>
    <lineage>
        <taxon>Bacteria</taxon>
        <taxon>Bacillati</taxon>
        <taxon>Actinomycetota</taxon>
        <taxon>Actinomycetes</taxon>
        <taxon>Streptosporangiales</taxon>
        <taxon>Nocardiopsidaceae</taxon>
        <taxon>Marinactinospora</taxon>
    </lineage>
</organism>
<evidence type="ECO:0000313" key="2">
    <source>
        <dbReference type="EMBL" id="MFC7331454.1"/>
    </source>
</evidence>
<dbReference type="PROSITE" id="PS50943">
    <property type="entry name" value="HTH_CROC1"/>
    <property type="match status" value="1"/>
</dbReference>
<keyword evidence="3" id="KW-1185">Reference proteome</keyword>